<reference evidence="1" key="1">
    <citation type="submission" date="2019-08" db="EMBL/GenBank/DDBJ databases">
        <authorList>
            <person name="Kucharzyk K."/>
            <person name="Murdoch R.W."/>
            <person name="Higgins S."/>
            <person name="Loffler F."/>
        </authorList>
    </citation>
    <scope>NUCLEOTIDE SEQUENCE</scope>
</reference>
<dbReference type="EMBL" id="VSSQ01120544">
    <property type="protein sequence ID" value="MPN53428.1"/>
    <property type="molecule type" value="Genomic_DNA"/>
</dbReference>
<sequence>MFDVVEYGDHDIHFRKIAADMSASSVINQFHCLFTDFRRLNLQFPDLLIVQHFLLLLTAEQHVDCLVPSGNLFCSDIAVHPRTIYMI</sequence>
<comment type="caution">
    <text evidence="1">The sequence shown here is derived from an EMBL/GenBank/DDBJ whole genome shotgun (WGS) entry which is preliminary data.</text>
</comment>
<protein>
    <submittedName>
        <fullName evidence="1">Uncharacterized protein</fullName>
    </submittedName>
</protein>
<proteinExistence type="predicted"/>
<dbReference type="AlphaFoldDB" id="A0A645IPZ8"/>
<evidence type="ECO:0000313" key="1">
    <source>
        <dbReference type="EMBL" id="MPN53428.1"/>
    </source>
</evidence>
<name>A0A645IPZ8_9ZZZZ</name>
<accession>A0A645IPZ8</accession>
<gene>
    <name evidence="1" type="ORF">SDC9_201092</name>
</gene>
<organism evidence="1">
    <name type="scientific">bioreactor metagenome</name>
    <dbReference type="NCBI Taxonomy" id="1076179"/>
    <lineage>
        <taxon>unclassified sequences</taxon>
        <taxon>metagenomes</taxon>
        <taxon>ecological metagenomes</taxon>
    </lineage>
</organism>